<dbReference type="InterPro" id="IPR023174">
    <property type="entry name" value="PDEase_CS"/>
</dbReference>
<reference evidence="7" key="1">
    <citation type="journal article" date="2015" name="PLoS ONE">
        <title>Comprehensive Evaluation of Toxoplasma gondii VEG and Neospora caninum LIV Genomes with Tachyzoite Stage Transcriptome and Proteome Defines Novel Transcript Features.</title>
        <authorList>
            <person name="Ramaprasad A."/>
            <person name="Mourier T."/>
            <person name="Naeem R."/>
            <person name="Malas T.B."/>
            <person name="Moussa E."/>
            <person name="Panigrahi A."/>
            <person name="Vermont S.J."/>
            <person name="Otto T.D."/>
            <person name="Wastling J."/>
            <person name="Pain A."/>
        </authorList>
    </citation>
    <scope>NUCLEOTIDE SEQUENCE</scope>
    <source>
        <strain evidence="7">Liverpool</strain>
    </source>
</reference>
<feature type="compositionally biased region" description="Basic and acidic residues" evidence="4">
    <location>
        <begin position="1504"/>
        <end position="1517"/>
    </location>
</feature>
<name>A0A0F7UGT0_NEOCL</name>
<feature type="compositionally biased region" description="Polar residues" evidence="4">
    <location>
        <begin position="1445"/>
        <end position="1462"/>
    </location>
</feature>
<sequence length="1756" mass="197348">MKASHLHRASARGPSPAGGENGRHRSTQIGPLRRQSVAPGGAKRSTMSGFLKAEVAPGSEAQDLEATQRRLRRAHRRTMLPTWLLTGLTLAYVLFEGGRLLYETTLQQWSEEAILHIDKEIFFLHDFAAGFYSLAEQLTSDYCFLNFMDARDPPIAPTATREQIHALVSVYAPSFCSWIKDLYFFEEPIPGTSDSSTAQLLNTTYVCGERFADLVRRINGDMMDLVHNYTIVKMQLIEMLVPLVENPNWSPHLLCDLDFSAEDLWTCSNGLSALEQLRNQLSGYLGREWHLYSPILSIVIVFILATLFFARRHAFKGVFHARFECLWAMLQQIDQVLQRRLENMVVIMQSVIDDRMIGRLKVVSGIQSLLLSSESPFYRVMEHCTFDLIEGLSLASQYVKLEMQSSTESREMVNIRLMLDGCIQVYKNETRANGTSITCCYAPTVPTALAMDKLRLRTVLLQVLRFALLEGKVLHAEVKLTAKKVFLGKTPPPIETEKRNDLKNFDTQISIKCKMEGAITFTASELLDSAYLRVRRGRGIAFIYARKVLRELNGDITITTTDNNEVIYDLYFQAMGRFHVKDFHVAFGTVKNAVALTMNVQQAKGYSQLTAVADLVGVKVIHVNSVAEAAEQMLSNRGHRIVAVFFRDPGGLFRTQLSSALPQGGSRHIPLVEVVAEGDLLTREQLEESFRLPTPGDTPREVAIEISDRGRRGSTTQGRSLLRDSHAFRQSKIVPIEEPLTASDCVTAMAIGAASFIANRQGSKELLRNLSYGRRSFWDTLVTAFSTNMTRLGRRRKWVHTVWQEVELHAWKHVQHFHGNVYTVADRLFRRVSNVPIQNKYYAYFVAGRINEVGFATNVIDLYKNMVLDQRVYKLPEEKNMSFYELAQTRAYLFESGQANECLGADYHEDYLGKLLGAQIDPMDTTALVKKVYEDFEVKPEIKVPEEEETSGNDDELPTVERTMEEYKWGNIPEYTVPNCITTSVARMDAVLCLAPTVASEARLNQYRENAPTIAVEFIFSWDFDISSLQQETAAKLAYELLIWCADKAQISVPRETCEKFVLSVQQNYFAMPFHNFNHALHAAQAVILIAKDLSFQQWFSYEDKFIIMLAALGHDIGHPGVTNEFLISMRSFTSILFNETAVLENYHTLLYMDLLKNPDLDILKMLPPESVQRARQRIIAAILATDRALDMKLIDLLNDVKSRNEKVPVPAALLDPNIRDACLLHAADHALSLLNFPLHRKWAEKMVIEMHFQNTMDEALKLPKSYCSLSRLSEATLAGSQVTMIDTHYLPFFSTLAWYFPGDLDMRVAVMKANAAFWQHLRDEEMRKTVALNDNPEQEDWRSAKLQVISSKFVENREKMHQKAAEIMQAEPKDVFFDPYPMTVDDSGSDGEADSFAKRVRHEKAGLGGYTVDSKRRPADSSSPVEGPEADANARVSAEESMKTDQTPQPEKNVQRHSTSGLGRASSVGSSPSRRASLRARFADEDLTSCARLHPVVDAGRVSAHDATLRDEHSAEASRGASESTQRFTDSTDQNARIGDDEKESVADERVGDPEKTPENHDPPTVSQSDDKHQRHTDVSALLLGEEDHVESRRPRSARSHPEAVAASTLPGPRSGADQEDANQGTESVSKDQASSGTCLKRVEASQDEATERHANGENMDTDETPAFVFDEVSGFFYDQQGYVYDQQGNLRGYVDGNGAFQAYSESELQYYAETMGRGEDQKQASYVSPEGQWVPSSEFGSSDANQTPDHGSST</sequence>
<feature type="region of interest" description="Disordered" evidence="4">
    <location>
        <begin position="1"/>
        <end position="44"/>
    </location>
</feature>
<keyword evidence="2 3" id="KW-0378">Hydrolase</keyword>
<keyword evidence="5" id="KW-0812">Transmembrane</keyword>
<dbReference type="GO" id="GO:0004114">
    <property type="term" value="F:3',5'-cyclic-nucleotide phosphodiesterase activity"/>
    <property type="evidence" value="ECO:0007669"/>
    <property type="project" value="InterPro"/>
</dbReference>
<dbReference type="InterPro" id="IPR003607">
    <property type="entry name" value="HD/PDEase_dom"/>
</dbReference>
<feature type="compositionally biased region" description="Polar residues" evidence="4">
    <location>
        <begin position="1623"/>
        <end position="1639"/>
    </location>
</feature>
<proteinExistence type="inferred from homology"/>
<dbReference type="GO" id="GO:0046872">
    <property type="term" value="F:metal ion binding"/>
    <property type="evidence" value="ECO:0007669"/>
    <property type="project" value="UniProtKB-KW"/>
</dbReference>
<evidence type="ECO:0000259" key="6">
    <source>
        <dbReference type="PROSITE" id="PS51845"/>
    </source>
</evidence>
<feature type="compositionally biased region" description="Polar residues" evidence="4">
    <location>
        <begin position="1522"/>
        <end position="1536"/>
    </location>
</feature>
<feature type="domain" description="PDEase" evidence="6">
    <location>
        <begin position="980"/>
        <end position="1326"/>
    </location>
</feature>
<feature type="compositionally biased region" description="Basic and acidic residues" evidence="4">
    <location>
        <begin position="1642"/>
        <end position="1657"/>
    </location>
</feature>
<protein>
    <recommendedName>
        <fullName evidence="3">Phosphodiesterase</fullName>
        <ecNumber evidence="3">3.1.4.-</ecNumber>
    </recommendedName>
</protein>
<feature type="compositionally biased region" description="Basic and acidic residues" evidence="4">
    <location>
        <begin position="1539"/>
        <end position="1563"/>
    </location>
</feature>
<dbReference type="InterPro" id="IPR036971">
    <property type="entry name" value="PDEase_catalytic_dom_sf"/>
</dbReference>
<evidence type="ECO:0000256" key="5">
    <source>
        <dbReference type="SAM" id="Phobius"/>
    </source>
</evidence>
<dbReference type="Gene3D" id="1.10.1300.10">
    <property type="entry name" value="3'5'-cyclic nucleotide phosphodiesterase, catalytic domain"/>
    <property type="match status" value="1"/>
</dbReference>
<keyword evidence="1 3" id="KW-0479">Metal-binding</keyword>
<feature type="compositionally biased region" description="Low complexity" evidence="4">
    <location>
        <begin position="1464"/>
        <end position="1476"/>
    </location>
</feature>
<organism evidence="7">
    <name type="scientific">Neospora caninum (strain Liverpool)</name>
    <dbReference type="NCBI Taxonomy" id="572307"/>
    <lineage>
        <taxon>Eukaryota</taxon>
        <taxon>Sar</taxon>
        <taxon>Alveolata</taxon>
        <taxon>Apicomplexa</taxon>
        <taxon>Conoidasida</taxon>
        <taxon>Coccidia</taxon>
        <taxon>Eucoccidiorida</taxon>
        <taxon>Eimeriorina</taxon>
        <taxon>Sarcocystidae</taxon>
        <taxon>Neospora</taxon>
    </lineage>
</organism>
<feature type="compositionally biased region" description="Basic and acidic residues" evidence="4">
    <location>
        <begin position="1570"/>
        <end position="1579"/>
    </location>
</feature>
<dbReference type="EMBL" id="LN714483">
    <property type="protein sequence ID" value="CEL67487.1"/>
    <property type="molecule type" value="Genomic_DNA"/>
</dbReference>
<dbReference type="PROSITE" id="PS00126">
    <property type="entry name" value="PDEASE_I_1"/>
    <property type="match status" value="1"/>
</dbReference>
<dbReference type="GO" id="GO:0007165">
    <property type="term" value="P:signal transduction"/>
    <property type="evidence" value="ECO:0007669"/>
    <property type="project" value="InterPro"/>
</dbReference>
<dbReference type="SMART" id="SM00471">
    <property type="entry name" value="HDc"/>
    <property type="match status" value="1"/>
</dbReference>
<comment type="similarity">
    <text evidence="3">Belongs to the cyclic nucleotide phosphodiesterase family.</text>
</comment>
<dbReference type="PROSITE" id="PS51845">
    <property type="entry name" value="PDEASE_I_2"/>
    <property type="match status" value="1"/>
</dbReference>
<dbReference type="CDD" id="cd00077">
    <property type="entry name" value="HDc"/>
    <property type="match status" value="1"/>
</dbReference>
<feature type="region of interest" description="Disordered" evidence="4">
    <location>
        <begin position="1408"/>
        <end position="1665"/>
    </location>
</feature>
<evidence type="ECO:0000313" key="7">
    <source>
        <dbReference type="EMBL" id="CEL67487.1"/>
    </source>
</evidence>
<dbReference type="InterPro" id="IPR002073">
    <property type="entry name" value="PDEase_catalytic_dom"/>
</dbReference>
<dbReference type="PANTHER" id="PTHR11347">
    <property type="entry name" value="CYCLIC NUCLEOTIDE PHOSPHODIESTERASE"/>
    <property type="match status" value="1"/>
</dbReference>
<feature type="transmembrane region" description="Helical" evidence="5">
    <location>
        <begin position="291"/>
        <end position="310"/>
    </location>
</feature>
<evidence type="ECO:0000256" key="1">
    <source>
        <dbReference type="ARBA" id="ARBA00022723"/>
    </source>
</evidence>
<evidence type="ECO:0000256" key="2">
    <source>
        <dbReference type="ARBA" id="ARBA00022801"/>
    </source>
</evidence>
<accession>A0A0F7UGT0</accession>
<feature type="compositionally biased region" description="Basic residues" evidence="4">
    <location>
        <begin position="1"/>
        <end position="10"/>
    </location>
</feature>
<evidence type="ECO:0000256" key="4">
    <source>
        <dbReference type="SAM" id="MobiDB-lite"/>
    </source>
</evidence>
<dbReference type="EC" id="3.1.4.-" evidence="3"/>
<feature type="compositionally biased region" description="Polar residues" evidence="4">
    <location>
        <begin position="1736"/>
        <end position="1756"/>
    </location>
</feature>
<keyword evidence="5" id="KW-0472">Membrane</keyword>
<evidence type="ECO:0000256" key="3">
    <source>
        <dbReference type="RuleBase" id="RU363067"/>
    </source>
</evidence>
<gene>
    <name evidence="7" type="ORF">BN1204_032860</name>
</gene>
<comment type="cofactor">
    <cofactor evidence="3">
        <name>a divalent metal cation</name>
        <dbReference type="ChEBI" id="CHEBI:60240"/>
    </cofactor>
    <text evidence="3">Binds 2 divalent metal cations per subunit. Site 1 may preferentially bind zinc ions, while site 2 has a preference for magnesium and/or manganese ions.</text>
</comment>
<feature type="region of interest" description="Disordered" evidence="4">
    <location>
        <begin position="1717"/>
        <end position="1756"/>
    </location>
</feature>
<keyword evidence="5" id="KW-1133">Transmembrane helix</keyword>
<dbReference type="Pfam" id="PF00233">
    <property type="entry name" value="PDEase_I"/>
    <property type="match status" value="1"/>
</dbReference>
<dbReference type="SUPFAM" id="SSF109604">
    <property type="entry name" value="HD-domain/PDEase-like"/>
    <property type="match status" value="1"/>
</dbReference>